<gene>
    <name evidence="2" type="ORF">AS594_05435</name>
</gene>
<dbReference type="InterPro" id="IPR029058">
    <property type="entry name" value="AB_hydrolase_fold"/>
</dbReference>
<name>A0A1E5P385_9ACTN</name>
<dbReference type="InterPro" id="IPR000073">
    <property type="entry name" value="AB_hydrolase_1"/>
</dbReference>
<dbReference type="Gene3D" id="3.40.50.1820">
    <property type="entry name" value="alpha/beta hydrolase"/>
    <property type="match status" value="1"/>
</dbReference>
<protein>
    <submittedName>
        <fullName evidence="2">Esterase</fullName>
    </submittedName>
</protein>
<reference evidence="2 3" key="1">
    <citation type="submission" date="2016-08" db="EMBL/GenBank/DDBJ databases">
        <title>Complete genome sequence of Streptomyces agglomeratus strain 6-3-2, a novel anti-MRSA actinomycete isolated from Wuli of Tebit, China.</title>
        <authorList>
            <person name="Chen X."/>
        </authorList>
    </citation>
    <scope>NUCLEOTIDE SEQUENCE [LARGE SCALE GENOMIC DNA]</scope>
    <source>
        <strain evidence="2 3">6-3-2</strain>
    </source>
</reference>
<organism evidence="2 3">
    <name type="scientific">Streptomyces agglomeratus</name>
    <dbReference type="NCBI Taxonomy" id="285458"/>
    <lineage>
        <taxon>Bacteria</taxon>
        <taxon>Bacillati</taxon>
        <taxon>Actinomycetota</taxon>
        <taxon>Actinomycetes</taxon>
        <taxon>Kitasatosporales</taxon>
        <taxon>Streptomycetaceae</taxon>
        <taxon>Streptomyces</taxon>
    </lineage>
</organism>
<dbReference type="STRING" id="285458.BGM19_31355"/>
<evidence type="ECO:0000313" key="2">
    <source>
        <dbReference type="EMBL" id="OEJ24001.1"/>
    </source>
</evidence>
<dbReference type="EMBL" id="MEHJ01000001">
    <property type="protein sequence ID" value="OEJ24001.1"/>
    <property type="molecule type" value="Genomic_DNA"/>
</dbReference>
<keyword evidence="3" id="KW-1185">Reference proteome</keyword>
<evidence type="ECO:0000259" key="1">
    <source>
        <dbReference type="Pfam" id="PF12697"/>
    </source>
</evidence>
<dbReference type="Pfam" id="PF12697">
    <property type="entry name" value="Abhydrolase_6"/>
    <property type="match status" value="1"/>
</dbReference>
<dbReference type="SUPFAM" id="SSF53474">
    <property type="entry name" value="alpha/beta-Hydrolases"/>
    <property type="match status" value="1"/>
</dbReference>
<accession>A0A1E5P385</accession>
<dbReference type="RefSeq" id="WP_069933395.1">
    <property type="nucleotide sequence ID" value="NZ_MEHJ01000001.1"/>
</dbReference>
<proteinExistence type="predicted"/>
<dbReference type="GO" id="GO:0003824">
    <property type="term" value="F:catalytic activity"/>
    <property type="evidence" value="ECO:0007669"/>
    <property type="project" value="UniProtKB-ARBA"/>
</dbReference>
<feature type="domain" description="AB hydrolase-1" evidence="1">
    <location>
        <begin position="4"/>
        <end position="214"/>
    </location>
</feature>
<dbReference type="OrthoDB" id="9773549at2"/>
<dbReference type="Proteomes" id="UP000095759">
    <property type="component" value="Unassembled WGS sequence"/>
</dbReference>
<dbReference type="AlphaFoldDB" id="A0A1E5P385"/>
<dbReference type="PANTHER" id="PTHR37017:SF11">
    <property type="entry name" value="ESTERASE_LIPASE_THIOESTERASE DOMAIN-CONTAINING PROTEIN"/>
    <property type="match status" value="1"/>
</dbReference>
<sequence length="224" mass="24276">MTDFVLVPGAWHGAWTFEPLARQLRAHGHQAYPLTLTGVGDRRHLISASVNLDTHVDDVVNVLTDQQVTNAVLVGHSYGGMVITGAADRVPGRVAGLVYVDAVVPGDGDSCWSLVTERERAWYLDGAGETGYTSAPLPFFDARATPHPLASLLQSIRLEGGLDRFRSRDYVYATGWDGRSPFSGLYERLLGDPAWRTHAVASGHNVMGDAPDELLKILLTAGRD</sequence>
<dbReference type="InterPro" id="IPR052897">
    <property type="entry name" value="Sec-Metab_Biosynth_Hydrolase"/>
</dbReference>
<dbReference type="PANTHER" id="PTHR37017">
    <property type="entry name" value="AB HYDROLASE-1 DOMAIN-CONTAINING PROTEIN-RELATED"/>
    <property type="match status" value="1"/>
</dbReference>
<comment type="caution">
    <text evidence="2">The sequence shown here is derived from an EMBL/GenBank/DDBJ whole genome shotgun (WGS) entry which is preliminary data.</text>
</comment>
<evidence type="ECO:0000313" key="3">
    <source>
        <dbReference type="Proteomes" id="UP000095759"/>
    </source>
</evidence>